<evidence type="ECO:0000313" key="2">
    <source>
        <dbReference type="EMBL" id="WDF02951.1"/>
    </source>
</evidence>
<reference evidence="2 3" key="1">
    <citation type="submission" date="2023-02" db="EMBL/GenBank/DDBJ databases">
        <authorList>
            <person name="Liu G."/>
        </authorList>
    </citation>
    <scope>NUCLEOTIDE SEQUENCE [LARGE SCALE GENOMIC DNA]</scope>
    <source>
        <strain evidence="2 3">DSM 23008</strain>
    </source>
</reference>
<proteinExistence type="predicted"/>
<dbReference type="Proteomes" id="UP001215143">
    <property type="component" value="Chromosome"/>
</dbReference>
<name>A0ABY7W629_9BACI</name>
<evidence type="ECO:0008006" key="4">
    <source>
        <dbReference type="Google" id="ProtNLM"/>
    </source>
</evidence>
<evidence type="ECO:0000256" key="1">
    <source>
        <dbReference type="SAM" id="MobiDB-lite"/>
    </source>
</evidence>
<evidence type="ECO:0000313" key="3">
    <source>
        <dbReference type="Proteomes" id="UP001215143"/>
    </source>
</evidence>
<dbReference type="Gene3D" id="1.20.5.170">
    <property type="match status" value="1"/>
</dbReference>
<feature type="region of interest" description="Disordered" evidence="1">
    <location>
        <begin position="80"/>
        <end position="99"/>
    </location>
</feature>
<dbReference type="EMBL" id="CP117834">
    <property type="protein sequence ID" value="WDF02951.1"/>
    <property type="molecule type" value="Genomic_DNA"/>
</dbReference>
<sequence length="99" mass="11122">MAKIKKGNRILNVDNGRLDSYLSQGYDRIDEAGKVITRATGGKTVAVGEYNRALDEVVDLKEENDQLKKEVSKLKKELAALKKEDKKQDDKKEDKEGAK</sequence>
<accession>A0ABY7W629</accession>
<keyword evidence="3" id="KW-1185">Reference proteome</keyword>
<dbReference type="RefSeq" id="WP_124741831.1">
    <property type="nucleotide sequence ID" value="NZ_CP117834.1"/>
</dbReference>
<organism evidence="2 3">
    <name type="scientific">Shouchella hunanensis</name>
    <dbReference type="NCBI Taxonomy" id="766894"/>
    <lineage>
        <taxon>Bacteria</taxon>
        <taxon>Bacillati</taxon>
        <taxon>Bacillota</taxon>
        <taxon>Bacilli</taxon>
        <taxon>Bacillales</taxon>
        <taxon>Bacillaceae</taxon>
        <taxon>Shouchella</taxon>
    </lineage>
</organism>
<gene>
    <name evidence="2" type="ORF">PQ477_15805</name>
</gene>
<protein>
    <recommendedName>
        <fullName evidence="4">Phage protein</fullName>
    </recommendedName>
</protein>